<dbReference type="SMART" id="SM01281">
    <property type="entry name" value="Med12"/>
    <property type="match status" value="1"/>
</dbReference>
<dbReference type="PANTHER" id="PTHR46567">
    <property type="entry name" value="MEDIATOR OF RNA POLYMERASE II TRANSCRIPTION SUBUNIT 12"/>
    <property type="match status" value="1"/>
</dbReference>
<evidence type="ECO:0000256" key="1">
    <source>
        <dbReference type="ARBA" id="ARBA00004123"/>
    </source>
</evidence>
<evidence type="ECO:0000256" key="8">
    <source>
        <dbReference type="ARBA" id="ARBA00023163"/>
    </source>
</evidence>
<feature type="compositionally biased region" description="Polar residues" evidence="12">
    <location>
        <begin position="17"/>
        <end position="45"/>
    </location>
</feature>
<comment type="subunit">
    <text evidence="3">Component of the SRB8-11 complex, which itself associates with the Mediator complex.</text>
</comment>
<dbReference type="SUPFAM" id="SSF48371">
    <property type="entry name" value="ARM repeat"/>
    <property type="match status" value="1"/>
</dbReference>
<name>A0ABR4AEB0_9LECA</name>
<accession>A0ABR4AEB0</accession>
<evidence type="ECO:0000313" key="14">
    <source>
        <dbReference type="EMBL" id="KAL2042917.1"/>
    </source>
</evidence>
<dbReference type="InterPro" id="IPR057344">
    <property type="entry name" value="ARM_SRB8"/>
</dbReference>
<comment type="similarity">
    <text evidence="2">Belongs to the Mediator complex subunit 12 family.</text>
</comment>
<dbReference type="InterPro" id="IPR016024">
    <property type="entry name" value="ARM-type_fold"/>
</dbReference>
<evidence type="ECO:0000256" key="2">
    <source>
        <dbReference type="ARBA" id="ARBA00010289"/>
    </source>
</evidence>
<gene>
    <name evidence="14" type="ORF">N7G274_003975</name>
</gene>
<keyword evidence="15" id="KW-1185">Reference proteome</keyword>
<organism evidence="14 15">
    <name type="scientific">Stereocaulon virgatum</name>
    <dbReference type="NCBI Taxonomy" id="373712"/>
    <lineage>
        <taxon>Eukaryota</taxon>
        <taxon>Fungi</taxon>
        <taxon>Dikarya</taxon>
        <taxon>Ascomycota</taxon>
        <taxon>Pezizomycotina</taxon>
        <taxon>Lecanoromycetes</taxon>
        <taxon>OSLEUM clade</taxon>
        <taxon>Lecanoromycetidae</taxon>
        <taxon>Lecanorales</taxon>
        <taxon>Lecanorineae</taxon>
        <taxon>Stereocaulaceae</taxon>
        <taxon>Stereocaulon</taxon>
    </lineage>
</organism>
<keyword evidence="8" id="KW-0804">Transcription</keyword>
<dbReference type="EMBL" id="JBEFKJ010000012">
    <property type="protein sequence ID" value="KAL2042917.1"/>
    <property type="molecule type" value="Genomic_DNA"/>
</dbReference>
<feature type="region of interest" description="Disordered" evidence="12">
    <location>
        <begin position="101"/>
        <end position="128"/>
    </location>
</feature>
<evidence type="ECO:0000259" key="13">
    <source>
        <dbReference type="SMART" id="SM01281"/>
    </source>
</evidence>
<evidence type="ECO:0000256" key="10">
    <source>
        <dbReference type="ARBA" id="ARBA00025661"/>
    </source>
</evidence>
<feature type="domain" description="Mediator complex subunit Med12" evidence="13">
    <location>
        <begin position="246"/>
        <end position="309"/>
    </location>
</feature>
<keyword evidence="7" id="KW-0010">Activator</keyword>
<dbReference type="Proteomes" id="UP001590950">
    <property type="component" value="Unassembled WGS sequence"/>
</dbReference>
<dbReference type="InterPro" id="IPR019035">
    <property type="entry name" value="Mediator_Med12"/>
</dbReference>
<dbReference type="Pfam" id="PF25326">
    <property type="entry name" value="ARM_SRB8"/>
    <property type="match status" value="1"/>
</dbReference>
<evidence type="ECO:0000256" key="4">
    <source>
        <dbReference type="ARBA" id="ARBA00019622"/>
    </source>
</evidence>
<feature type="compositionally biased region" description="Basic and acidic residues" evidence="12">
    <location>
        <begin position="51"/>
        <end position="60"/>
    </location>
</feature>
<evidence type="ECO:0000313" key="15">
    <source>
        <dbReference type="Proteomes" id="UP001590950"/>
    </source>
</evidence>
<comment type="function">
    <text evidence="10">Component of the SRB8-11 complex. The SRB8-11 complex is a regulatory module of the Mediator complex which is itself involved in regulation of basal and activated RNA polymerase II-dependent transcription. The SRB8-11 complex may be involved in the transcriptional repression of a subset of genes regulated by Mediator. It may inhibit the association of the Mediator complex with RNA polymerase II to form the holoenzyme complex.</text>
</comment>
<evidence type="ECO:0000256" key="9">
    <source>
        <dbReference type="ARBA" id="ARBA00023242"/>
    </source>
</evidence>
<evidence type="ECO:0000256" key="3">
    <source>
        <dbReference type="ARBA" id="ARBA00011629"/>
    </source>
</evidence>
<keyword evidence="9" id="KW-0539">Nucleus</keyword>
<protein>
    <recommendedName>
        <fullName evidence="4">Mediator of RNA polymerase II transcription subunit 12</fullName>
    </recommendedName>
    <alternativeName>
        <fullName evidence="11">Mediator complex subunit 12</fullName>
    </alternativeName>
</protein>
<evidence type="ECO:0000256" key="7">
    <source>
        <dbReference type="ARBA" id="ARBA00023159"/>
    </source>
</evidence>
<comment type="subcellular location">
    <subcellularLocation>
        <location evidence="1">Nucleus</location>
    </subcellularLocation>
</comment>
<dbReference type="PANTHER" id="PTHR46567:SF1">
    <property type="entry name" value="MEDIATOR OF RNA POLYMERASE II TRANSCRIPTION SUBUNIT 12"/>
    <property type="match status" value="1"/>
</dbReference>
<evidence type="ECO:0000256" key="11">
    <source>
        <dbReference type="ARBA" id="ARBA00032010"/>
    </source>
</evidence>
<evidence type="ECO:0000256" key="12">
    <source>
        <dbReference type="SAM" id="MobiDB-lite"/>
    </source>
</evidence>
<comment type="caution">
    <text evidence="14">The sequence shown here is derived from an EMBL/GenBank/DDBJ whole genome shotgun (WGS) entry which is preliminary data.</text>
</comment>
<keyword evidence="6" id="KW-0805">Transcription regulation</keyword>
<reference evidence="14 15" key="1">
    <citation type="submission" date="2024-09" db="EMBL/GenBank/DDBJ databases">
        <title>Rethinking Asexuality: The Enigmatic Case of Functional Sexual Genes in Lepraria (Stereocaulaceae).</title>
        <authorList>
            <person name="Doellman M."/>
            <person name="Sun Y."/>
            <person name="Barcenas-Pena A."/>
            <person name="Lumbsch H.T."/>
            <person name="Grewe F."/>
        </authorList>
    </citation>
    <scope>NUCLEOTIDE SEQUENCE [LARGE SCALE GENOMIC DNA]</scope>
    <source>
        <strain evidence="14 15">Mercado 3170</strain>
    </source>
</reference>
<evidence type="ECO:0000256" key="5">
    <source>
        <dbReference type="ARBA" id="ARBA00022491"/>
    </source>
</evidence>
<feature type="region of interest" description="Disordered" evidence="12">
    <location>
        <begin position="1"/>
        <end position="60"/>
    </location>
</feature>
<dbReference type="Pfam" id="PF09497">
    <property type="entry name" value="Med12"/>
    <property type="match status" value="1"/>
</dbReference>
<proteinExistence type="inferred from homology"/>
<sequence length="1464" mass="164285">MTIYEPPYPGGTRAFPQPSSRTTTQIFQPTPRSWPRQNLIQTPNAPVTPRDASEPALKRQKLDDTARNLEKVIAGNIRNASTDDTPGSKGVPSIGARDDGIETGDQEAEPQVHQTPLLPLRPSRDSQTRDFRHGCALAIERAARRDAVQIKPYAPEPPAFAPRFHEGGSADFFPWTGQHPEDVLTEQTTKSGFYDKLQVSHNESTTARPSVWSSLRHKSGIPILSQLFVSALDQRQIHGTITTNTTFKPPPRVTLTDTKREAWLRDLANPSIPLRRLSRTIPHGIRGKILLDHCLSKDIPTSRAIWLAKCVGANEIRAFKRKGTGGVFTVGGEAKWIKDWTTNVEQFLDSIISICGSIEWRAKIHYGLRLASHLYSEHLLDREQYLSWLIDSLCDSDLDSLPIWLLLMQIHQQEVLQHRQRGRRLAEGILEHLENAHIPPNRELYGPVLEQITKLIKSIMHMAPACFLLPSCWNKYQDTVNSCLGHDDVYLRVCFESLSRRNTNLQRRLLRHKRYPRSTCQEKVIDILDQLYTEHNFGRIAVACLKITHDQDLLVKTCLEWAASAYRFGLFRAYATARILRIWNKHGVELQQPIFDVLHANPYPVGLRRHDVFKVLAELVSSRHLSVGRYLQWLMACGKLQGSHQPSPNGPCDTGFLLEMPLQGLPPHVLNLRNMLLSTLGISVEQESNTIYVVKSRIAEQIPDFFNNENVTCSSVMLDHDYASLSQTVKSAVGRWIRQTLILRLRARDGTSSGSEDIDLPIAGMNEVDSTLITMQQFQAIRGVYEEIGEYAFLADFLKLLSTEVHGSVLTAVADTVNHYFDVFDAIGAADDLFRSLCRHQEDISGQHLVEKGLLESLIDLGCRASNAIRDLHRLRKELSACLPKPVAAACSPISDTMVDAVQSSEPAFADEMDQMLANGTNMDEPTVGRVFGRIVAHLERSVQESDCSVARIAQLLARVRGFGTKTFDALIHKWLPTWLQSDTRPKLTVVLPPMICSKIVSLKTIINAITHSLQEGGDRDANTVLALDTLELVAEARFERMQLVDYRRHRMLSQLHRLVRTSPASLNPIIGLVFRACSAAELSIRSRAQNQIKSESIQSLLRDTLRQGKDSENENEAALGTLFLDTNTLKVIGGLLNLKQEETFTPSLSVRIIELLDATSDFNIPLAQLELKKILDSALEPTEVSTRILSDTLIKKARSTTPRIELWASLVSELSMSQATSVRERAETELLSQAVKEMTSTPRENGIAGLVSIVEAAAFSVPDTDTSPIVDRIVESLVSFAASPKLEQHQHVWSDSDPVFQYIDVLLRLLRIHQTTIQHPKFSQHTLFQLLMSLALLSIHAFRSPHPTLPNDLFDTLSLLSDCLSDDTRSRCINTLRDYHQTSDPRLRFVFGYGEIVDNEWLQIITKSASTAESKTDGTAIAMTMMQPYPLRRWEMMQDATPVATENDTSLSLTLFGARKSVL</sequence>
<evidence type="ECO:0000256" key="6">
    <source>
        <dbReference type="ARBA" id="ARBA00023015"/>
    </source>
</evidence>
<keyword evidence="5" id="KW-0678">Repressor</keyword>